<feature type="domain" description="HTH myb-type" evidence="6">
    <location>
        <begin position="87"/>
        <end position="143"/>
    </location>
</feature>
<evidence type="ECO:0000256" key="4">
    <source>
        <dbReference type="ARBA" id="ARBA00023242"/>
    </source>
</evidence>
<keyword evidence="8" id="KW-1185">Reference proteome</keyword>
<feature type="domain" description="Myb-like" evidence="5">
    <location>
        <begin position="404"/>
        <end position="455"/>
    </location>
</feature>
<keyword evidence="3" id="KW-0804">Transcription</keyword>
<feature type="domain" description="Myb-like" evidence="5">
    <location>
        <begin position="42"/>
        <end position="86"/>
    </location>
</feature>
<dbReference type="AlphaFoldDB" id="A0A8H7V471"/>
<dbReference type="GO" id="GO:0019185">
    <property type="term" value="C:snRNA-activating protein complex"/>
    <property type="evidence" value="ECO:0007669"/>
    <property type="project" value="TreeGrafter"/>
</dbReference>
<sequence length="645" mass="76378">MLVSLIRKYPFIKQPPTRNSNNAVFMSLSLQRRFIQQTSDAKWVPWEDDLLRNYVVHNGTKWHEFVQHCLPNRTPNQCQTRWSDILNPTLTKGPFSLDEKNLLKEGVSKFGKGQWAKISEQYLPKRSSRRIANEWYSLSKCQNARWTKEEDELVLKGVAEYGYAWTRIAAQYLPERSRSQIRNHYRSQLDPNVNKEKWEDDELDTLLRRTIVFGQDWNKVAEGLPGRTPEKCSAIWMNELDPTLNKGPWTNEETRLFWERVDRFKGDFVKVAEDLPGRNRLSCFRKFWSTVRYDEEFTFLYGDALEKQSLENGPLWRARVAKLVCNWLKQETTIHKLPDNNINIHQTGHWDQNDLVKLDELVNEQLQKKGVESLGYKDWKKISKQFFGRNAHQCKNQYDEHLSVSSITKGEWSKEEDDILLRLVNEYSASNWDTIAKNIPNRNKRQCVYRWHRVLKFKDCDPPIIKKKQLSDAEKSLIKEGIQMFGCNWAAIRMTYLPSRTPEQIMRWWHFQHKTGLDADGSDASKLWTEDEDKALKFAVSRYKDELDDKSVWAQVSKMIHGRTPKQCRVRWTYTLKGGFTKGHWNYEEEMQLLEIVQKTKLQRSKSSKQSMWSTVAKELNTGRSDLSCRSKYMYMQRKGHRFAF</sequence>
<dbReference type="Proteomes" id="UP000603453">
    <property type="component" value="Unassembled WGS sequence"/>
</dbReference>
<name>A0A8H7V471_9FUNG</name>
<dbReference type="InterPro" id="IPR017930">
    <property type="entry name" value="Myb_dom"/>
</dbReference>
<dbReference type="PANTHER" id="PTHR46621:SF1">
    <property type="entry name" value="SNRNA-ACTIVATING PROTEIN COMPLEX SUBUNIT 4"/>
    <property type="match status" value="1"/>
</dbReference>
<evidence type="ECO:0008006" key="9">
    <source>
        <dbReference type="Google" id="ProtNLM"/>
    </source>
</evidence>
<dbReference type="InterPro" id="IPR051575">
    <property type="entry name" value="Myb-like_DNA-bd"/>
</dbReference>
<dbReference type="InterPro" id="IPR001005">
    <property type="entry name" value="SANT/Myb"/>
</dbReference>
<feature type="domain" description="Myb-like" evidence="5">
    <location>
        <begin position="87"/>
        <end position="139"/>
    </location>
</feature>
<protein>
    <recommendedName>
        <fullName evidence="9">Homeodomain-like protein</fullName>
    </recommendedName>
</protein>
<dbReference type="GO" id="GO:0042796">
    <property type="term" value="P:snRNA transcription by RNA polymerase III"/>
    <property type="evidence" value="ECO:0007669"/>
    <property type="project" value="TreeGrafter"/>
</dbReference>
<evidence type="ECO:0000256" key="1">
    <source>
        <dbReference type="ARBA" id="ARBA00023015"/>
    </source>
</evidence>
<dbReference type="GO" id="GO:0042795">
    <property type="term" value="P:snRNA transcription by RNA polymerase II"/>
    <property type="evidence" value="ECO:0007669"/>
    <property type="project" value="TreeGrafter"/>
</dbReference>
<dbReference type="Pfam" id="PF13921">
    <property type="entry name" value="Myb_DNA-bind_6"/>
    <property type="match status" value="3"/>
</dbReference>
<comment type="caution">
    <text evidence="7">The sequence shown here is derived from an EMBL/GenBank/DDBJ whole genome shotgun (WGS) entry which is preliminary data.</text>
</comment>
<feature type="domain" description="Myb-like" evidence="5">
    <location>
        <begin position="348"/>
        <end position="402"/>
    </location>
</feature>
<feature type="domain" description="Myb-like" evidence="5">
    <location>
        <begin position="241"/>
        <end position="291"/>
    </location>
</feature>
<feature type="domain" description="Myb-like" evidence="5">
    <location>
        <begin position="528"/>
        <end position="576"/>
    </location>
</feature>
<dbReference type="GO" id="GO:0001006">
    <property type="term" value="F:RNA polymerase III type 3 promoter sequence-specific DNA binding"/>
    <property type="evidence" value="ECO:0007669"/>
    <property type="project" value="TreeGrafter"/>
</dbReference>
<feature type="domain" description="Myb-like" evidence="5">
    <location>
        <begin position="577"/>
        <end position="637"/>
    </location>
</feature>
<feature type="domain" description="Myb-like" evidence="5">
    <location>
        <begin position="190"/>
        <end position="240"/>
    </location>
</feature>
<dbReference type="GO" id="GO:0000978">
    <property type="term" value="F:RNA polymerase II cis-regulatory region sequence-specific DNA binding"/>
    <property type="evidence" value="ECO:0007669"/>
    <property type="project" value="TreeGrafter"/>
</dbReference>
<dbReference type="CDD" id="cd11660">
    <property type="entry name" value="SANT_TRF"/>
    <property type="match status" value="1"/>
</dbReference>
<dbReference type="EMBL" id="JAEPRD010000057">
    <property type="protein sequence ID" value="KAG2202763.1"/>
    <property type="molecule type" value="Genomic_DNA"/>
</dbReference>
<evidence type="ECO:0000259" key="6">
    <source>
        <dbReference type="PROSITE" id="PS51294"/>
    </source>
</evidence>
<dbReference type="OrthoDB" id="2143914at2759"/>
<dbReference type="Gene3D" id="1.10.10.60">
    <property type="entry name" value="Homeodomain-like"/>
    <property type="match status" value="10"/>
</dbReference>
<dbReference type="InterPro" id="IPR009057">
    <property type="entry name" value="Homeodomain-like_sf"/>
</dbReference>
<dbReference type="SMART" id="SM00717">
    <property type="entry name" value="SANT"/>
    <property type="match status" value="10"/>
</dbReference>
<feature type="domain" description="HTH myb-type" evidence="6">
    <location>
        <begin position="241"/>
        <end position="296"/>
    </location>
</feature>
<proteinExistence type="predicted"/>
<feature type="domain" description="HTH myb-type" evidence="6">
    <location>
        <begin position="406"/>
        <end position="459"/>
    </location>
</feature>
<organism evidence="7 8">
    <name type="scientific">Mucor saturninus</name>
    <dbReference type="NCBI Taxonomy" id="64648"/>
    <lineage>
        <taxon>Eukaryota</taxon>
        <taxon>Fungi</taxon>
        <taxon>Fungi incertae sedis</taxon>
        <taxon>Mucoromycota</taxon>
        <taxon>Mucoromycotina</taxon>
        <taxon>Mucoromycetes</taxon>
        <taxon>Mucorales</taxon>
        <taxon>Mucorineae</taxon>
        <taxon>Mucoraceae</taxon>
        <taxon>Mucor</taxon>
    </lineage>
</organism>
<dbReference type="Pfam" id="PF00249">
    <property type="entry name" value="Myb_DNA-binding"/>
    <property type="match status" value="2"/>
</dbReference>
<keyword evidence="1" id="KW-0805">Transcription regulation</keyword>
<dbReference type="SUPFAM" id="SSF46689">
    <property type="entry name" value="Homeodomain-like"/>
    <property type="match status" value="7"/>
</dbReference>
<dbReference type="PROSITE" id="PS50090">
    <property type="entry name" value="MYB_LIKE"/>
    <property type="match status" value="9"/>
</dbReference>
<keyword evidence="4" id="KW-0539">Nucleus</keyword>
<dbReference type="CDD" id="cd00167">
    <property type="entry name" value="SANT"/>
    <property type="match status" value="7"/>
</dbReference>
<feature type="domain" description="HTH myb-type" evidence="6">
    <location>
        <begin position="145"/>
        <end position="193"/>
    </location>
</feature>
<evidence type="ECO:0000256" key="2">
    <source>
        <dbReference type="ARBA" id="ARBA00023125"/>
    </source>
</evidence>
<evidence type="ECO:0000256" key="3">
    <source>
        <dbReference type="ARBA" id="ARBA00023163"/>
    </source>
</evidence>
<gene>
    <name evidence="7" type="ORF">INT47_004787</name>
</gene>
<evidence type="ECO:0000313" key="7">
    <source>
        <dbReference type="EMBL" id="KAG2202763.1"/>
    </source>
</evidence>
<dbReference type="PROSITE" id="PS51294">
    <property type="entry name" value="HTH_MYB"/>
    <property type="match status" value="5"/>
</dbReference>
<feature type="domain" description="HTH myb-type" evidence="6">
    <location>
        <begin position="528"/>
        <end position="580"/>
    </location>
</feature>
<reference evidence="7" key="1">
    <citation type="submission" date="2020-12" db="EMBL/GenBank/DDBJ databases">
        <title>Metabolic potential, ecology and presence of endohyphal bacteria is reflected in genomic diversity of Mucoromycotina.</title>
        <authorList>
            <person name="Muszewska A."/>
            <person name="Okrasinska A."/>
            <person name="Steczkiewicz K."/>
            <person name="Drgas O."/>
            <person name="Orlowska M."/>
            <person name="Perlinska-Lenart U."/>
            <person name="Aleksandrzak-Piekarczyk T."/>
            <person name="Szatraj K."/>
            <person name="Zielenkiewicz U."/>
            <person name="Pilsyk S."/>
            <person name="Malc E."/>
            <person name="Mieczkowski P."/>
            <person name="Kruszewska J.S."/>
            <person name="Biernat P."/>
            <person name="Pawlowska J."/>
        </authorList>
    </citation>
    <scope>NUCLEOTIDE SEQUENCE</scope>
    <source>
        <strain evidence="7">WA0000017839</strain>
    </source>
</reference>
<accession>A0A8H7V471</accession>
<keyword evidence="2" id="KW-0238">DNA-binding</keyword>
<evidence type="ECO:0000313" key="8">
    <source>
        <dbReference type="Proteomes" id="UP000603453"/>
    </source>
</evidence>
<evidence type="ECO:0000259" key="5">
    <source>
        <dbReference type="PROSITE" id="PS50090"/>
    </source>
</evidence>
<dbReference type="PANTHER" id="PTHR46621">
    <property type="entry name" value="SNRNA-ACTIVATING PROTEIN COMPLEX SUBUNIT 4"/>
    <property type="match status" value="1"/>
</dbReference>
<feature type="domain" description="Myb-like" evidence="5">
    <location>
        <begin position="145"/>
        <end position="189"/>
    </location>
</feature>